<proteinExistence type="predicted"/>
<name>A0A2G5DMD9_AQUCA</name>
<evidence type="ECO:0000313" key="3">
    <source>
        <dbReference type="Proteomes" id="UP000230069"/>
    </source>
</evidence>
<keyword evidence="1" id="KW-1133">Transmembrane helix</keyword>
<dbReference type="EMBL" id="KZ305034">
    <property type="protein sequence ID" value="PIA44674.1"/>
    <property type="molecule type" value="Genomic_DNA"/>
</dbReference>
<protein>
    <submittedName>
        <fullName evidence="2">Uncharacterized protein</fullName>
    </submittedName>
</protein>
<keyword evidence="1" id="KW-0812">Transmembrane</keyword>
<dbReference type="OrthoDB" id="1928026at2759"/>
<dbReference type="InParanoid" id="A0A2G5DMD9"/>
<reference evidence="2 3" key="1">
    <citation type="submission" date="2017-09" db="EMBL/GenBank/DDBJ databases">
        <title>WGS assembly of Aquilegia coerulea Goldsmith.</title>
        <authorList>
            <person name="Hodges S."/>
            <person name="Kramer E."/>
            <person name="Nordborg M."/>
            <person name="Tomkins J."/>
            <person name="Borevitz J."/>
            <person name="Derieg N."/>
            <person name="Yan J."/>
            <person name="Mihaltcheva S."/>
            <person name="Hayes R.D."/>
            <person name="Rokhsar D."/>
        </authorList>
    </citation>
    <scope>NUCLEOTIDE SEQUENCE [LARGE SCALE GENOMIC DNA]</scope>
    <source>
        <strain evidence="3">cv. Goldsmith</strain>
    </source>
</reference>
<evidence type="ECO:0000256" key="1">
    <source>
        <dbReference type="SAM" id="Phobius"/>
    </source>
</evidence>
<dbReference type="AlphaFoldDB" id="A0A2G5DMD9"/>
<gene>
    <name evidence="2" type="ORF">AQUCO_01700344v1</name>
</gene>
<evidence type="ECO:0000313" key="2">
    <source>
        <dbReference type="EMBL" id="PIA44674.1"/>
    </source>
</evidence>
<keyword evidence="3" id="KW-1185">Reference proteome</keyword>
<accession>A0A2G5DMD9</accession>
<sequence>MSTVIRTVFIVVVILTAFYVGRPLYWKLSATIQEIRENKTTVTQGISHFVHEARKSVGWINDESYTGSGVAVSRRILRLVDSSSTNVV</sequence>
<feature type="transmembrane region" description="Helical" evidence="1">
    <location>
        <begin position="7"/>
        <end position="26"/>
    </location>
</feature>
<dbReference type="Proteomes" id="UP000230069">
    <property type="component" value="Unassembled WGS sequence"/>
</dbReference>
<organism evidence="2 3">
    <name type="scientific">Aquilegia coerulea</name>
    <name type="common">Rocky mountain columbine</name>
    <dbReference type="NCBI Taxonomy" id="218851"/>
    <lineage>
        <taxon>Eukaryota</taxon>
        <taxon>Viridiplantae</taxon>
        <taxon>Streptophyta</taxon>
        <taxon>Embryophyta</taxon>
        <taxon>Tracheophyta</taxon>
        <taxon>Spermatophyta</taxon>
        <taxon>Magnoliopsida</taxon>
        <taxon>Ranunculales</taxon>
        <taxon>Ranunculaceae</taxon>
        <taxon>Thalictroideae</taxon>
        <taxon>Aquilegia</taxon>
    </lineage>
</organism>
<keyword evidence="1" id="KW-0472">Membrane</keyword>